<dbReference type="EMBL" id="VYSA01000002">
    <property type="protein sequence ID" value="KAA9108239.1"/>
    <property type="molecule type" value="Genomic_DNA"/>
</dbReference>
<reference evidence="3" key="1">
    <citation type="submission" date="2019-09" db="EMBL/GenBank/DDBJ databases">
        <title>Mumia zhuanghuii sp. nov. isolated from the intestinal contents of plateau pika (Ochotona curzoniae) in the Qinghai-Tibet plateau of China.</title>
        <authorList>
            <person name="Tian Z."/>
        </authorList>
    </citation>
    <scope>NUCLEOTIDE SEQUENCE [LARGE SCALE GENOMIC DNA]</scope>
    <source>
        <strain evidence="3">JCM 30598</strain>
    </source>
</reference>
<sequence length="366" mass="37869">MRTWSPASIRRSAIALLSVFLIAAGFVVGSAGLAHAEDVTWTVRTSSNSLGADRTNYAYSINPGSSVDDAIVIANHGGIAVDLSVYAADGYTTDSGEFDVLVGGATSASIGAWVHPKIDRLTVGPGESVEVPFTVQVPDNATPGDYAGAILTSLVAPDQASGISVDRRLGIRMGLRVGGELAPSLAVENPQLAWDGGLNPFAGGTATLSYTIHNTGNTIVSADQAAAVTGPFGWLRTDAADIAAPPKLLPGESWDVSIPVGEVPPMFWLTGAATVIPVVTDASGSTTALAPVEASAGGWAVPWMLLLIVVLIAAAIVLTLVLVRRSRRRRTEREDARVQEAVERALSEKGALAGERADSAELTPRV</sequence>
<keyword evidence="1" id="KW-0472">Membrane</keyword>
<keyword evidence="3" id="KW-1185">Reference proteome</keyword>
<protein>
    <submittedName>
        <fullName evidence="2">DUF916 domain-containing protein</fullName>
    </submittedName>
</protein>
<comment type="caution">
    <text evidence="2">The sequence shown here is derived from an EMBL/GenBank/DDBJ whole genome shotgun (WGS) entry which is preliminary data.</text>
</comment>
<keyword evidence="1" id="KW-1133">Transmembrane helix</keyword>
<accession>A0A5J5J3W3</accession>
<dbReference type="RefSeq" id="WP_150449271.1">
    <property type="nucleotide sequence ID" value="NZ_VYSA01000002.1"/>
</dbReference>
<name>A0A5J5J3W3_9MICO</name>
<gene>
    <name evidence="2" type="ORF">F6B43_12640</name>
</gene>
<evidence type="ECO:0000313" key="3">
    <source>
        <dbReference type="Proteomes" id="UP000325827"/>
    </source>
</evidence>
<dbReference type="OrthoDB" id="4336304at2"/>
<proteinExistence type="predicted"/>
<dbReference type="Proteomes" id="UP000325827">
    <property type="component" value="Unassembled WGS sequence"/>
</dbReference>
<keyword evidence="1" id="KW-0812">Transmembrane</keyword>
<evidence type="ECO:0000256" key="1">
    <source>
        <dbReference type="SAM" id="Phobius"/>
    </source>
</evidence>
<dbReference type="AlphaFoldDB" id="A0A5J5J3W3"/>
<feature type="transmembrane region" description="Helical" evidence="1">
    <location>
        <begin position="299"/>
        <end position="323"/>
    </location>
</feature>
<organism evidence="2 3">
    <name type="scientific">Microbacterium rhizomatis</name>
    <dbReference type="NCBI Taxonomy" id="1631477"/>
    <lineage>
        <taxon>Bacteria</taxon>
        <taxon>Bacillati</taxon>
        <taxon>Actinomycetota</taxon>
        <taxon>Actinomycetes</taxon>
        <taxon>Micrococcales</taxon>
        <taxon>Microbacteriaceae</taxon>
        <taxon>Microbacterium</taxon>
    </lineage>
</organism>
<evidence type="ECO:0000313" key="2">
    <source>
        <dbReference type="EMBL" id="KAA9108239.1"/>
    </source>
</evidence>